<reference evidence="1 2" key="1">
    <citation type="submission" date="2024-06" db="EMBL/GenBank/DDBJ databases">
        <title>Genomic Encyclopedia of Type Strains, Phase IV (KMG-IV): sequencing the most valuable type-strain genomes for metagenomic binning, comparative biology and taxonomic classification.</title>
        <authorList>
            <person name="Goeker M."/>
        </authorList>
    </citation>
    <scope>NUCLEOTIDE SEQUENCE [LARGE SCALE GENOMIC DNA]</scope>
    <source>
        <strain evidence="1 2">DSM 26128</strain>
    </source>
</reference>
<accession>A0ABV2GBD8</accession>
<dbReference type="Pfam" id="PF10924">
    <property type="entry name" value="DUF2711"/>
    <property type="match status" value="1"/>
</dbReference>
<sequence>MEEVRYFPEPHRYAVCTSADVPIKTFYSGVFNEVFIFFHPFIRPVGVDPENYFPQTCPHKSEMIKHAEAVSWKAFRRLSGIGSNRELDIGLRTRIGGLIKKFADPELADAIDRASDIHRLIPPTEGFLPELIINKLFQGVKSECGEWLWVGDEFCTERKLEFIDDLITGDAPDGKNLFTHDQSLLITTHWDSHFSMVCSKDRKKLERIVRSSGLEGFFCSNRTEIYWSVWNPEEGEDVF</sequence>
<proteinExistence type="predicted"/>
<evidence type="ECO:0000313" key="1">
    <source>
        <dbReference type="EMBL" id="MET3575605.1"/>
    </source>
</evidence>
<dbReference type="EMBL" id="JBEPLW010000009">
    <property type="protein sequence ID" value="MET3575605.1"/>
    <property type="molecule type" value="Genomic_DNA"/>
</dbReference>
<evidence type="ECO:0000313" key="2">
    <source>
        <dbReference type="Proteomes" id="UP001549099"/>
    </source>
</evidence>
<name>A0ABV2GBD8_9BACL</name>
<evidence type="ECO:0008006" key="3">
    <source>
        <dbReference type="Google" id="ProtNLM"/>
    </source>
</evidence>
<dbReference type="RefSeq" id="WP_354196903.1">
    <property type="nucleotide sequence ID" value="NZ_JBEPLW010000009.1"/>
</dbReference>
<comment type="caution">
    <text evidence="1">The sequence shown here is derived from an EMBL/GenBank/DDBJ whole genome shotgun (WGS) entry which is preliminary data.</text>
</comment>
<dbReference type="Proteomes" id="UP001549099">
    <property type="component" value="Unassembled WGS sequence"/>
</dbReference>
<dbReference type="InterPro" id="IPR024250">
    <property type="entry name" value="DUF2711"/>
</dbReference>
<keyword evidence="2" id="KW-1185">Reference proteome</keyword>
<organism evidence="1 2">
    <name type="scientific">Bhargavaea ullalensis</name>
    <dbReference type="NCBI Taxonomy" id="1265685"/>
    <lineage>
        <taxon>Bacteria</taxon>
        <taxon>Bacillati</taxon>
        <taxon>Bacillota</taxon>
        <taxon>Bacilli</taxon>
        <taxon>Bacillales</taxon>
        <taxon>Caryophanaceae</taxon>
        <taxon>Bhargavaea</taxon>
    </lineage>
</organism>
<protein>
    <recommendedName>
        <fullName evidence="3">DUF2711 domain-containing protein</fullName>
    </recommendedName>
</protein>
<gene>
    <name evidence="1" type="ORF">ABID49_001510</name>
</gene>